<name>A0A7V2SWB3_9BACT</name>
<dbReference type="PROSITE" id="PS00198">
    <property type="entry name" value="4FE4S_FER_1"/>
    <property type="match status" value="1"/>
</dbReference>
<evidence type="ECO:0000256" key="1">
    <source>
        <dbReference type="ARBA" id="ARBA00022723"/>
    </source>
</evidence>
<keyword evidence="1" id="KW-0479">Metal-binding</keyword>
<dbReference type="GO" id="GO:0046872">
    <property type="term" value="F:metal ion binding"/>
    <property type="evidence" value="ECO:0007669"/>
    <property type="project" value="UniProtKB-KW"/>
</dbReference>
<dbReference type="InterPro" id="IPR017896">
    <property type="entry name" value="4Fe4S_Fe-S-bd"/>
</dbReference>
<dbReference type="Proteomes" id="UP000885797">
    <property type="component" value="Unassembled WGS sequence"/>
</dbReference>
<gene>
    <name evidence="5" type="ORF">ENJ63_03555</name>
</gene>
<sequence>MIEVTGQHRECQEQLRERARDLLASGEIAAFIGYGGGSLPWVPRPIVVRSPEEADRLVWNSFLTLNLANYLPGVLKELEPPRKRGEQVDPSTLPRVGIVATGCWSRNIVIQIQENQVDRSRVHIIGISSRGMISRHSFKQALGGKEALKIVENDHEIEVTLSDGETMVLSRWDYVRPNCKTCIHPGPVVSDETIGPPPGRRLVDERFREIEEVEAKDPQGRWEWFEEAFKDCIRCYACRNACPLCYCPTCFVDDSRPQWVGKSIETPDTLTFHILRAFHCAGRCTDCGACESVCPVGIPMRLLTKKLIKEAKMLFDWEPGMSLEEAPLLGSFSPDDPDIAILKGGEKGT</sequence>
<dbReference type="AlphaFoldDB" id="A0A7V2SWB3"/>
<reference evidence="5" key="1">
    <citation type="journal article" date="2020" name="mSystems">
        <title>Genome- and Community-Level Interaction Insights into Carbon Utilization and Element Cycling Functions of Hydrothermarchaeota in Hydrothermal Sediment.</title>
        <authorList>
            <person name="Zhou Z."/>
            <person name="Liu Y."/>
            <person name="Xu W."/>
            <person name="Pan J."/>
            <person name="Luo Z.H."/>
            <person name="Li M."/>
        </authorList>
    </citation>
    <scope>NUCLEOTIDE SEQUENCE [LARGE SCALE GENOMIC DNA]</scope>
    <source>
        <strain evidence="5">HyVt-503</strain>
    </source>
</reference>
<evidence type="ECO:0000313" key="5">
    <source>
        <dbReference type="EMBL" id="HFC46936.1"/>
    </source>
</evidence>
<dbReference type="PROSITE" id="PS51379">
    <property type="entry name" value="4FE4S_FER_2"/>
    <property type="match status" value="1"/>
</dbReference>
<feature type="domain" description="4Fe-4S ferredoxin-type" evidence="4">
    <location>
        <begin position="275"/>
        <end position="305"/>
    </location>
</feature>
<protein>
    <submittedName>
        <fullName evidence="5">4Fe-4S ferredoxin</fullName>
    </submittedName>
</protein>
<keyword evidence="3" id="KW-0411">Iron-sulfur</keyword>
<proteinExistence type="predicted"/>
<dbReference type="InterPro" id="IPR017900">
    <property type="entry name" value="4Fe4S_Fe_S_CS"/>
</dbReference>
<dbReference type="GO" id="GO:0051536">
    <property type="term" value="F:iron-sulfur cluster binding"/>
    <property type="evidence" value="ECO:0007669"/>
    <property type="project" value="UniProtKB-KW"/>
</dbReference>
<dbReference type="Gene3D" id="1.10.1060.10">
    <property type="entry name" value="Alpha-helical ferredoxin"/>
    <property type="match status" value="1"/>
</dbReference>
<evidence type="ECO:0000256" key="2">
    <source>
        <dbReference type="ARBA" id="ARBA00023004"/>
    </source>
</evidence>
<organism evidence="5">
    <name type="scientific">Dissulfuribacter thermophilus</name>
    <dbReference type="NCBI Taxonomy" id="1156395"/>
    <lineage>
        <taxon>Bacteria</taxon>
        <taxon>Pseudomonadati</taxon>
        <taxon>Thermodesulfobacteriota</taxon>
        <taxon>Dissulfuribacteria</taxon>
        <taxon>Dissulfuribacterales</taxon>
        <taxon>Dissulfuribacteraceae</taxon>
        <taxon>Dissulfuribacter</taxon>
    </lineage>
</organism>
<dbReference type="SUPFAM" id="SSF46548">
    <property type="entry name" value="alpha-helical ferredoxin"/>
    <property type="match status" value="1"/>
</dbReference>
<accession>A0A7V2SWB3</accession>
<evidence type="ECO:0000256" key="3">
    <source>
        <dbReference type="ARBA" id="ARBA00023014"/>
    </source>
</evidence>
<keyword evidence="2" id="KW-0408">Iron</keyword>
<evidence type="ECO:0000259" key="4">
    <source>
        <dbReference type="PROSITE" id="PS51379"/>
    </source>
</evidence>
<dbReference type="Pfam" id="PF13183">
    <property type="entry name" value="Fer4_8"/>
    <property type="match status" value="1"/>
</dbReference>
<dbReference type="EMBL" id="DRND01000280">
    <property type="protein sequence ID" value="HFC46936.1"/>
    <property type="molecule type" value="Genomic_DNA"/>
</dbReference>
<comment type="caution">
    <text evidence="5">The sequence shown here is derived from an EMBL/GenBank/DDBJ whole genome shotgun (WGS) entry which is preliminary data.</text>
</comment>
<dbReference type="InterPro" id="IPR009051">
    <property type="entry name" value="Helical_ferredxn"/>
</dbReference>